<sequence length="41" mass="4430">MPVGSKLTLGLLRDGKQVNVNLELQQSSQNQVDSSTIFNGI</sequence>
<organism evidence="1 2">
    <name type="scientific">Escherichia coli</name>
    <dbReference type="NCBI Taxonomy" id="562"/>
    <lineage>
        <taxon>Bacteria</taxon>
        <taxon>Pseudomonadati</taxon>
        <taxon>Pseudomonadota</taxon>
        <taxon>Gammaproteobacteria</taxon>
        <taxon>Enterobacterales</taxon>
        <taxon>Enterobacteriaceae</taxon>
        <taxon>Escherichia</taxon>
    </lineage>
</organism>
<dbReference type="GO" id="GO:0006508">
    <property type="term" value="P:proteolysis"/>
    <property type="evidence" value="ECO:0007669"/>
    <property type="project" value="UniProtKB-KW"/>
</dbReference>
<evidence type="ECO:0000313" key="1">
    <source>
        <dbReference type="EMBL" id="STF43892.1"/>
    </source>
</evidence>
<accession>A0A376LI30</accession>
<dbReference type="GO" id="GO:0008233">
    <property type="term" value="F:peptidase activity"/>
    <property type="evidence" value="ECO:0007669"/>
    <property type="project" value="UniProtKB-KW"/>
</dbReference>
<evidence type="ECO:0000313" key="2">
    <source>
        <dbReference type="Proteomes" id="UP000254877"/>
    </source>
</evidence>
<dbReference type="AlphaFoldDB" id="A0A376LI30"/>
<keyword evidence="1" id="KW-0645">Protease</keyword>
<dbReference type="EC" id="3.4.21.107" evidence="1"/>
<dbReference type="Proteomes" id="UP000254877">
    <property type="component" value="Unassembled WGS sequence"/>
</dbReference>
<dbReference type="EC" id="3.4.21.-" evidence="1"/>
<reference evidence="1 2" key="1">
    <citation type="submission" date="2018-06" db="EMBL/GenBank/DDBJ databases">
        <authorList>
            <consortium name="Pathogen Informatics"/>
            <person name="Doyle S."/>
        </authorList>
    </citation>
    <scope>NUCLEOTIDE SEQUENCE [LARGE SCALE GENOMIC DNA]</scope>
    <source>
        <strain evidence="1 2">NCTC7928</strain>
    </source>
</reference>
<proteinExistence type="predicted"/>
<gene>
    <name evidence="1" type="primary">htrA_3</name>
    <name evidence="1" type="ORF">NCTC7928_04601</name>
</gene>
<protein>
    <submittedName>
        <fullName evidence="1">Protease Do</fullName>
        <ecNumber evidence="1">3.4.21.-</ecNumber>
        <ecNumber evidence="1">3.4.21.107</ecNumber>
    </submittedName>
</protein>
<name>A0A376LI30_ECOLX</name>
<dbReference type="EMBL" id="UGAB01000002">
    <property type="protein sequence ID" value="STF43892.1"/>
    <property type="molecule type" value="Genomic_DNA"/>
</dbReference>
<keyword evidence="1" id="KW-0378">Hydrolase</keyword>